<organism evidence="1">
    <name type="scientific">Gaeumannomyces tritici (strain R3-111a-1)</name>
    <name type="common">Wheat and barley take-all root rot fungus</name>
    <name type="synonym">Gaeumannomyces graminis var. tritici</name>
    <dbReference type="NCBI Taxonomy" id="644352"/>
    <lineage>
        <taxon>Eukaryota</taxon>
        <taxon>Fungi</taxon>
        <taxon>Dikarya</taxon>
        <taxon>Ascomycota</taxon>
        <taxon>Pezizomycotina</taxon>
        <taxon>Sordariomycetes</taxon>
        <taxon>Sordariomycetidae</taxon>
        <taxon>Magnaporthales</taxon>
        <taxon>Magnaporthaceae</taxon>
        <taxon>Gaeumannomyces</taxon>
    </lineage>
</organism>
<evidence type="ECO:0000313" key="3">
    <source>
        <dbReference type="Proteomes" id="UP000006039"/>
    </source>
</evidence>
<proteinExistence type="predicted"/>
<dbReference type="VEuPathDB" id="FungiDB:GGTG_07184"/>
<name>J3P0Y8_GAET3</name>
<sequence>MGDVGAFTQWCIPKGVRHRPGFGSELRDASRAADISLLVRTLNPRTIMSDQTPDIDDESHVPANALPSRPRMAVAGYARLYRELNLLPDVPIAEEARDNLATNDAQHQLNGDTAATTFGFTGHYDNHAAPDEEGVLRPKHDAMQSLLRNLLPHDLPAGDKDVLILIAAYHGDIDRYARLRRPVHVSINEDCCVRRDIHHNTGFARWMLHDQPSKHYIQAINAPIWYPTRAAAETYVELARRRPYIRPAVARALIDYPTGCEEKMDWDFGFSPAALMGALRAGKDGARGRGAAGAGGAVEGAVGCHAELGPRY</sequence>
<reference evidence="2" key="5">
    <citation type="submission" date="2018-04" db="UniProtKB">
        <authorList>
            <consortium name="EnsemblFungi"/>
        </authorList>
    </citation>
    <scope>IDENTIFICATION</scope>
    <source>
        <strain evidence="2">R3-111a-1</strain>
    </source>
</reference>
<dbReference type="STRING" id="644352.J3P0Y8"/>
<dbReference type="EnsemblFungi" id="EJT77272">
    <property type="protein sequence ID" value="EJT77272"/>
    <property type="gene ID" value="GGTG_07184"/>
</dbReference>
<keyword evidence="3" id="KW-1185">Reference proteome</keyword>
<dbReference type="AlphaFoldDB" id="J3P0Y8"/>
<dbReference type="Proteomes" id="UP000006039">
    <property type="component" value="Unassembled WGS sequence"/>
</dbReference>
<evidence type="ECO:0000313" key="1">
    <source>
        <dbReference type="EMBL" id="EJT77272.1"/>
    </source>
</evidence>
<reference evidence="1" key="2">
    <citation type="submission" date="2010-07" db="EMBL/GenBank/DDBJ databases">
        <authorList>
            <consortium name="The Broad Institute Genome Sequencing Platform"/>
            <consortium name="Broad Institute Genome Sequencing Center for Infectious Disease"/>
            <person name="Ma L.-J."/>
            <person name="Dead R."/>
            <person name="Young S."/>
            <person name="Zeng Q."/>
            <person name="Koehrsen M."/>
            <person name="Alvarado L."/>
            <person name="Berlin A."/>
            <person name="Chapman S.B."/>
            <person name="Chen Z."/>
            <person name="Freedman E."/>
            <person name="Gellesch M."/>
            <person name="Goldberg J."/>
            <person name="Griggs A."/>
            <person name="Gujja S."/>
            <person name="Heilman E.R."/>
            <person name="Heiman D."/>
            <person name="Hepburn T."/>
            <person name="Howarth C."/>
            <person name="Jen D."/>
            <person name="Larson L."/>
            <person name="Mehta T."/>
            <person name="Neiman D."/>
            <person name="Pearson M."/>
            <person name="Roberts A."/>
            <person name="Saif S."/>
            <person name="Shea T."/>
            <person name="Shenoy N."/>
            <person name="Sisk P."/>
            <person name="Stolte C."/>
            <person name="Sykes S."/>
            <person name="Walk T."/>
            <person name="White J."/>
            <person name="Yandava C."/>
            <person name="Haas B."/>
            <person name="Nusbaum C."/>
            <person name="Birren B."/>
        </authorList>
    </citation>
    <scope>NUCLEOTIDE SEQUENCE</scope>
    <source>
        <strain evidence="1">R3-111a-1</strain>
    </source>
</reference>
<protein>
    <submittedName>
        <fullName evidence="1 2">Uncharacterized protein</fullName>
    </submittedName>
</protein>
<gene>
    <name evidence="2" type="primary">20347642</name>
    <name evidence="1" type="ORF">GGTG_07184</name>
</gene>
<dbReference type="HOGENOM" id="CLU_891485_0_0_1"/>
<accession>J3P0Y8</accession>
<reference evidence="3" key="1">
    <citation type="submission" date="2010-07" db="EMBL/GenBank/DDBJ databases">
        <title>The genome sequence of Gaeumannomyces graminis var. tritici strain R3-111a-1.</title>
        <authorList>
            <consortium name="The Broad Institute Genome Sequencing Platform"/>
            <person name="Ma L.-J."/>
            <person name="Dead R."/>
            <person name="Young S."/>
            <person name="Zeng Q."/>
            <person name="Koehrsen M."/>
            <person name="Alvarado L."/>
            <person name="Berlin A."/>
            <person name="Chapman S.B."/>
            <person name="Chen Z."/>
            <person name="Freedman E."/>
            <person name="Gellesch M."/>
            <person name="Goldberg J."/>
            <person name="Griggs A."/>
            <person name="Gujja S."/>
            <person name="Heilman E.R."/>
            <person name="Heiman D."/>
            <person name="Hepburn T."/>
            <person name="Howarth C."/>
            <person name="Jen D."/>
            <person name="Larson L."/>
            <person name="Mehta T."/>
            <person name="Neiman D."/>
            <person name="Pearson M."/>
            <person name="Roberts A."/>
            <person name="Saif S."/>
            <person name="Shea T."/>
            <person name="Shenoy N."/>
            <person name="Sisk P."/>
            <person name="Stolte C."/>
            <person name="Sykes S."/>
            <person name="Walk T."/>
            <person name="White J."/>
            <person name="Yandava C."/>
            <person name="Haas B."/>
            <person name="Nusbaum C."/>
            <person name="Birren B."/>
        </authorList>
    </citation>
    <scope>NUCLEOTIDE SEQUENCE [LARGE SCALE GENOMIC DNA]</scope>
    <source>
        <strain evidence="3">R3-111a-1</strain>
    </source>
</reference>
<reference evidence="2" key="4">
    <citation type="journal article" date="2015" name="G3 (Bethesda)">
        <title>Genome sequences of three phytopathogenic species of the Magnaporthaceae family of fungi.</title>
        <authorList>
            <person name="Okagaki L.H."/>
            <person name="Nunes C.C."/>
            <person name="Sailsbery J."/>
            <person name="Clay B."/>
            <person name="Brown D."/>
            <person name="John T."/>
            <person name="Oh Y."/>
            <person name="Young N."/>
            <person name="Fitzgerald M."/>
            <person name="Haas B.J."/>
            <person name="Zeng Q."/>
            <person name="Young S."/>
            <person name="Adiconis X."/>
            <person name="Fan L."/>
            <person name="Levin J.Z."/>
            <person name="Mitchell T.K."/>
            <person name="Okubara P.A."/>
            <person name="Farman M.L."/>
            <person name="Kohn L.M."/>
            <person name="Birren B."/>
            <person name="Ma L.-J."/>
            <person name="Dean R.A."/>
        </authorList>
    </citation>
    <scope>NUCLEOTIDE SEQUENCE</scope>
    <source>
        <strain evidence="2">R3-111a-1</strain>
    </source>
</reference>
<evidence type="ECO:0000313" key="2">
    <source>
        <dbReference type="EnsemblFungi" id="EJT77272"/>
    </source>
</evidence>
<dbReference type="eggNOG" id="ENOG502SIC9">
    <property type="taxonomic scope" value="Eukaryota"/>
</dbReference>
<dbReference type="OrthoDB" id="4360026at2759"/>
<dbReference type="EMBL" id="GL385397">
    <property type="protein sequence ID" value="EJT77272.1"/>
    <property type="molecule type" value="Genomic_DNA"/>
</dbReference>
<reference evidence="1" key="3">
    <citation type="submission" date="2010-09" db="EMBL/GenBank/DDBJ databases">
        <title>Annotation of Gaeumannomyces graminis var. tritici R3-111a-1.</title>
        <authorList>
            <consortium name="The Broad Institute Genome Sequencing Platform"/>
            <person name="Ma L.-J."/>
            <person name="Dead R."/>
            <person name="Young S.K."/>
            <person name="Zeng Q."/>
            <person name="Gargeya S."/>
            <person name="Fitzgerald M."/>
            <person name="Haas B."/>
            <person name="Abouelleil A."/>
            <person name="Alvarado L."/>
            <person name="Arachchi H.M."/>
            <person name="Berlin A."/>
            <person name="Brown A."/>
            <person name="Chapman S.B."/>
            <person name="Chen Z."/>
            <person name="Dunbar C."/>
            <person name="Freedman E."/>
            <person name="Gearin G."/>
            <person name="Gellesch M."/>
            <person name="Goldberg J."/>
            <person name="Griggs A."/>
            <person name="Gujja S."/>
            <person name="Heiman D."/>
            <person name="Howarth C."/>
            <person name="Larson L."/>
            <person name="Lui A."/>
            <person name="MacDonald P.J.P."/>
            <person name="Mehta T."/>
            <person name="Montmayeur A."/>
            <person name="Murphy C."/>
            <person name="Neiman D."/>
            <person name="Pearson M."/>
            <person name="Priest M."/>
            <person name="Roberts A."/>
            <person name="Saif S."/>
            <person name="Shea T."/>
            <person name="Shenoy N."/>
            <person name="Sisk P."/>
            <person name="Stolte C."/>
            <person name="Sykes S."/>
            <person name="Yandava C."/>
            <person name="Wortman J."/>
            <person name="Nusbaum C."/>
            <person name="Birren B."/>
        </authorList>
    </citation>
    <scope>NUCLEOTIDE SEQUENCE</scope>
    <source>
        <strain evidence="1">R3-111a-1</strain>
    </source>
</reference>
<dbReference type="GeneID" id="20347642"/>
<dbReference type="RefSeq" id="XP_009223272.1">
    <property type="nucleotide sequence ID" value="XM_009225008.1"/>
</dbReference>